<evidence type="ECO:0000313" key="2">
    <source>
        <dbReference type="EMBL" id="CAH0536818.1"/>
    </source>
</evidence>
<sequence length="243" mass="27334">MPNHHTTTEKGEIALSLVASLSDIACCIVSPKDESIRYRAKYIGMLSGNLILLEAININDDVINAFIKTEHYVKACALSPRGEGSKVFFRSRIRHIIPLGKRRILVLSLPKEAKVKHGIRSQARLDTVLRGIISPNDQPIECEIHDFSPQGCQVFLSLDCPVFKKGETLELQLNDDIEPDKLHLLQGCIKNTTRSNQHRKYGIHFLPESHDAAVRILDRMTFDVSTHQFILSSKPLESSEDSE</sequence>
<proteinExistence type="predicted"/>
<dbReference type="RefSeq" id="WP_237360100.1">
    <property type="nucleotide sequence ID" value="NZ_CAKLDM010000001.1"/>
</dbReference>
<comment type="caution">
    <text evidence="2">The sequence shown here is derived from an EMBL/GenBank/DDBJ whole genome shotgun (WGS) entry which is preliminary data.</text>
</comment>
<evidence type="ECO:0000313" key="3">
    <source>
        <dbReference type="Proteomes" id="UP000838748"/>
    </source>
</evidence>
<evidence type="ECO:0000259" key="1">
    <source>
        <dbReference type="Pfam" id="PF07238"/>
    </source>
</evidence>
<keyword evidence="3" id="KW-1185">Reference proteome</keyword>
<feature type="domain" description="PilZ" evidence="1">
    <location>
        <begin position="120"/>
        <end position="222"/>
    </location>
</feature>
<name>A0ABN8DYS2_9VIBR</name>
<organism evidence="2 3">
    <name type="scientific">Vibrio marisflavi CECT 7928</name>
    <dbReference type="NCBI Taxonomy" id="634439"/>
    <lineage>
        <taxon>Bacteria</taxon>
        <taxon>Pseudomonadati</taxon>
        <taxon>Pseudomonadota</taxon>
        <taxon>Gammaproteobacteria</taxon>
        <taxon>Vibrionales</taxon>
        <taxon>Vibrionaceae</taxon>
        <taxon>Vibrio</taxon>
    </lineage>
</organism>
<reference evidence="2" key="1">
    <citation type="submission" date="2021-11" db="EMBL/GenBank/DDBJ databases">
        <authorList>
            <person name="Rodrigo-Torres L."/>
            <person name="Arahal R. D."/>
            <person name="Lucena T."/>
        </authorList>
    </citation>
    <scope>NUCLEOTIDE SEQUENCE</scope>
    <source>
        <strain evidence="2">CECT 7928</strain>
    </source>
</reference>
<dbReference type="Proteomes" id="UP000838748">
    <property type="component" value="Unassembled WGS sequence"/>
</dbReference>
<dbReference type="Gene3D" id="2.30.110.10">
    <property type="entry name" value="Electron Transport, Fmn-binding Protein, Chain A"/>
    <property type="match status" value="1"/>
</dbReference>
<dbReference type="InterPro" id="IPR009875">
    <property type="entry name" value="PilZ_domain"/>
</dbReference>
<dbReference type="InterPro" id="IPR012349">
    <property type="entry name" value="Split_barrel_FMN-bd"/>
</dbReference>
<dbReference type="EMBL" id="CAKLDM010000001">
    <property type="protein sequence ID" value="CAH0536818.1"/>
    <property type="molecule type" value="Genomic_DNA"/>
</dbReference>
<dbReference type="SUPFAM" id="SSF141371">
    <property type="entry name" value="PilZ domain-like"/>
    <property type="match status" value="2"/>
</dbReference>
<accession>A0ABN8DYS2</accession>
<protein>
    <submittedName>
        <fullName evidence="2">Cyclic di-GMP binding protein</fullName>
    </submittedName>
</protein>
<dbReference type="Pfam" id="PF07238">
    <property type="entry name" value="PilZ"/>
    <property type="match status" value="1"/>
</dbReference>
<dbReference type="Gene3D" id="2.40.10.220">
    <property type="entry name" value="predicted glycosyltransferase like domains"/>
    <property type="match status" value="1"/>
</dbReference>
<gene>
    <name evidence="2" type="ORF">VMF7928_00708</name>
</gene>